<evidence type="ECO:0000256" key="1">
    <source>
        <dbReference type="ARBA" id="ARBA00004141"/>
    </source>
</evidence>
<sequence length="390" mass="44719">MFTPNTLGPTVEITAFTLTGVSTLFYCRLWVAGRLKLYDFIMLAALLCTWGLCVINHYQVYYGTGERAYPLPKDASPPSAEFQDYIARLTGSARSWYAYQIMYVVDQAFIKFSILVFYLSIATHRTFRFLVYASLAAVAIFHIAMLFLNAFECPNPSLALSSDIFFYRMKWGCLDLVRIYYSQAGFSILADMFILALPLPILIKLRMPKLKRFCLLAVFSIGMLVPIASTLRVWALYLWYTSGAQGRYYGAYVLFWDQVEINTAIICASAPSLQPLFKKAFGELSRFQRSRDPRYYYCDGPGTRTGSRRCGSEENQKQDATAVLQTPGPTYQPQKYDATEEMEYDIVLIRELGEEEEIRSRVRQFSTHRTSTMLQPPNPRPRPMDVLSHR</sequence>
<comment type="similarity">
    <text evidence="5">Belongs to the SAT4 family.</text>
</comment>
<gene>
    <name evidence="9" type="ORF">BS50DRAFT_673051</name>
</gene>
<feature type="transmembrane region" description="Helical" evidence="7">
    <location>
        <begin position="215"/>
        <end position="240"/>
    </location>
</feature>
<dbReference type="InterPro" id="IPR049326">
    <property type="entry name" value="Rhodopsin_dom_fungi"/>
</dbReference>
<organism evidence="9 10">
    <name type="scientific">Corynespora cassiicola Philippines</name>
    <dbReference type="NCBI Taxonomy" id="1448308"/>
    <lineage>
        <taxon>Eukaryota</taxon>
        <taxon>Fungi</taxon>
        <taxon>Dikarya</taxon>
        <taxon>Ascomycota</taxon>
        <taxon>Pezizomycotina</taxon>
        <taxon>Dothideomycetes</taxon>
        <taxon>Pleosporomycetidae</taxon>
        <taxon>Pleosporales</taxon>
        <taxon>Corynesporascaceae</taxon>
        <taxon>Corynespora</taxon>
    </lineage>
</organism>
<dbReference type="Pfam" id="PF20684">
    <property type="entry name" value="Fung_rhodopsin"/>
    <property type="match status" value="1"/>
</dbReference>
<dbReference type="Proteomes" id="UP000240883">
    <property type="component" value="Unassembled WGS sequence"/>
</dbReference>
<dbReference type="GO" id="GO:0016020">
    <property type="term" value="C:membrane"/>
    <property type="evidence" value="ECO:0007669"/>
    <property type="project" value="UniProtKB-SubCell"/>
</dbReference>
<evidence type="ECO:0000256" key="2">
    <source>
        <dbReference type="ARBA" id="ARBA00022692"/>
    </source>
</evidence>
<feature type="region of interest" description="Disordered" evidence="6">
    <location>
        <begin position="358"/>
        <end position="390"/>
    </location>
</feature>
<feature type="transmembrane region" description="Helical" evidence="7">
    <location>
        <begin position="13"/>
        <end position="31"/>
    </location>
</feature>
<keyword evidence="4 7" id="KW-0472">Membrane</keyword>
<dbReference type="InterPro" id="IPR052337">
    <property type="entry name" value="SAT4-like"/>
</dbReference>
<feature type="transmembrane region" description="Helical" evidence="7">
    <location>
        <begin position="101"/>
        <end position="122"/>
    </location>
</feature>
<keyword evidence="10" id="KW-1185">Reference proteome</keyword>
<dbReference type="STRING" id="1448308.A0A2T2P3F8"/>
<evidence type="ECO:0000313" key="9">
    <source>
        <dbReference type="EMBL" id="PSN72230.1"/>
    </source>
</evidence>
<evidence type="ECO:0000256" key="4">
    <source>
        <dbReference type="ARBA" id="ARBA00023136"/>
    </source>
</evidence>
<evidence type="ECO:0000313" key="10">
    <source>
        <dbReference type="Proteomes" id="UP000240883"/>
    </source>
</evidence>
<dbReference type="PANTHER" id="PTHR33048">
    <property type="entry name" value="PTH11-LIKE INTEGRAL MEMBRANE PROTEIN (AFU_ORTHOLOGUE AFUA_5G11245)"/>
    <property type="match status" value="1"/>
</dbReference>
<evidence type="ECO:0000256" key="3">
    <source>
        <dbReference type="ARBA" id="ARBA00022989"/>
    </source>
</evidence>
<comment type="subcellular location">
    <subcellularLocation>
        <location evidence="1">Membrane</location>
        <topology evidence="1">Multi-pass membrane protein</topology>
    </subcellularLocation>
</comment>
<dbReference type="EMBL" id="KZ678130">
    <property type="protein sequence ID" value="PSN72230.1"/>
    <property type="molecule type" value="Genomic_DNA"/>
</dbReference>
<evidence type="ECO:0000256" key="7">
    <source>
        <dbReference type="SAM" id="Phobius"/>
    </source>
</evidence>
<reference evidence="9 10" key="1">
    <citation type="journal article" date="2018" name="Front. Microbiol.">
        <title>Genome-Wide Analysis of Corynespora cassiicola Leaf Fall Disease Putative Effectors.</title>
        <authorList>
            <person name="Lopez D."/>
            <person name="Ribeiro S."/>
            <person name="Label P."/>
            <person name="Fumanal B."/>
            <person name="Venisse J.S."/>
            <person name="Kohler A."/>
            <person name="de Oliveira R.R."/>
            <person name="Labutti K."/>
            <person name="Lipzen A."/>
            <person name="Lail K."/>
            <person name="Bauer D."/>
            <person name="Ohm R.A."/>
            <person name="Barry K.W."/>
            <person name="Spatafora J."/>
            <person name="Grigoriev I.V."/>
            <person name="Martin F.M."/>
            <person name="Pujade-Renaud V."/>
        </authorList>
    </citation>
    <scope>NUCLEOTIDE SEQUENCE [LARGE SCALE GENOMIC DNA]</scope>
    <source>
        <strain evidence="9 10">Philippines</strain>
    </source>
</reference>
<keyword evidence="3 7" id="KW-1133">Transmembrane helix</keyword>
<evidence type="ECO:0000256" key="5">
    <source>
        <dbReference type="ARBA" id="ARBA00038359"/>
    </source>
</evidence>
<dbReference type="OrthoDB" id="3934549at2759"/>
<feature type="transmembrane region" description="Helical" evidence="7">
    <location>
        <begin position="38"/>
        <end position="58"/>
    </location>
</feature>
<keyword evidence="2 7" id="KW-0812">Transmembrane</keyword>
<evidence type="ECO:0000256" key="6">
    <source>
        <dbReference type="SAM" id="MobiDB-lite"/>
    </source>
</evidence>
<feature type="domain" description="Rhodopsin" evidence="8">
    <location>
        <begin position="25"/>
        <end position="279"/>
    </location>
</feature>
<accession>A0A2T2P3F8</accession>
<feature type="transmembrane region" description="Helical" evidence="7">
    <location>
        <begin position="179"/>
        <end position="203"/>
    </location>
</feature>
<name>A0A2T2P3F8_CORCC</name>
<protein>
    <recommendedName>
        <fullName evidence="8">Rhodopsin domain-containing protein</fullName>
    </recommendedName>
</protein>
<feature type="transmembrane region" description="Helical" evidence="7">
    <location>
        <begin position="129"/>
        <end position="151"/>
    </location>
</feature>
<dbReference type="AlphaFoldDB" id="A0A2T2P3F8"/>
<proteinExistence type="inferred from homology"/>
<feature type="compositionally biased region" description="Polar residues" evidence="6">
    <location>
        <begin position="363"/>
        <end position="375"/>
    </location>
</feature>
<dbReference type="PANTHER" id="PTHR33048:SF123">
    <property type="entry name" value="INTEGRAL MEMBRANE PROTEIN"/>
    <property type="match status" value="1"/>
</dbReference>
<evidence type="ECO:0000259" key="8">
    <source>
        <dbReference type="Pfam" id="PF20684"/>
    </source>
</evidence>